<evidence type="ECO:0000313" key="6">
    <source>
        <dbReference type="EMBL" id="KID59089.1"/>
    </source>
</evidence>
<dbReference type="GO" id="GO:0009102">
    <property type="term" value="P:biotin biosynthetic process"/>
    <property type="evidence" value="ECO:0007669"/>
    <property type="project" value="UniProtKB-KW"/>
</dbReference>
<proteinExistence type="predicted"/>
<evidence type="ECO:0000256" key="1">
    <source>
        <dbReference type="ARBA" id="ARBA00022487"/>
    </source>
</evidence>
<keyword evidence="4" id="KW-0378">Hydrolase</keyword>
<evidence type="ECO:0000256" key="3">
    <source>
        <dbReference type="ARBA" id="ARBA00022756"/>
    </source>
</evidence>
<dbReference type="GO" id="GO:0052689">
    <property type="term" value="F:carboxylic ester hydrolase activity"/>
    <property type="evidence" value="ECO:0007669"/>
    <property type="project" value="UniProtKB-KW"/>
</dbReference>
<protein>
    <submittedName>
        <fullName evidence="6">Pimeloyl-CoA synthetase</fullName>
    </submittedName>
</protein>
<dbReference type="OrthoDB" id="9780744at2"/>
<gene>
    <name evidence="6" type="ORF">JF50_01140</name>
</gene>
<sequence>MQREIVLLHGWGMNKEVWQLIETELENVLGLSVKALNLPGFGGEPINSEAYELDTIVQTLANKVNENSIVVGWSLGGLVATKLAAAHPDKVAHLILVSSNIQFCEDDTWPGIKSQVLAQFKVQLAKDSKKTIERFLAIQAMGSEHAKGDIKQLKSLLFQAPEPQEMALSAGLDILQNTNLKSEFETLHCPVNGIFGRLDALVPPTVAAEMAKVNPQFRYEILPKASHAPFISHRNEFINYLKSIL</sequence>
<accession>A0A0C1MPX2</accession>
<dbReference type="NCBIfam" id="TIGR01738">
    <property type="entry name" value="bioH"/>
    <property type="match status" value="1"/>
</dbReference>
<name>A0A0C1MPX2_9GAMM</name>
<dbReference type="Gene3D" id="3.40.50.1820">
    <property type="entry name" value="alpha/beta hydrolase"/>
    <property type="match status" value="1"/>
</dbReference>
<keyword evidence="1" id="KW-0719">Serine esterase</keyword>
<dbReference type="InterPro" id="IPR050266">
    <property type="entry name" value="AB_hydrolase_sf"/>
</dbReference>
<dbReference type="Pfam" id="PF00561">
    <property type="entry name" value="Abhydrolase_1"/>
    <property type="match status" value="1"/>
</dbReference>
<keyword evidence="2" id="KW-0963">Cytoplasm</keyword>
<dbReference type="PANTHER" id="PTHR43798:SF31">
    <property type="entry name" value="AB HYDROLASE SUPERFAMILY PROTEIN YCLE"/>
    <property type="match status" value="1"/>
</dbReference>
<dbReference type="RefSeq" id="WP_039607687.1">
    <property type="nucleotide sequence ID" value="NZ_JWIC01000001.1"/>
</dbReference>
<keyword evidence="3" id="KW-0093">Biotin biosynthesis</keyword>
<evidence type="ECO:0000313" key="7">
    <source>
        <dbReference type="Proteomes" id="UP000031327"/>
    </source>
</evidence>
<reference evidence="6 7" key="1">
    <citation type="submission" date="2014-12" db="EMBL/GenBank/DDBJ databases">
        <title>Draft Genome Sequence of Pseudoalteromonas luteoviolacea HI1.</title>
        <authorList>
            <person name="Asahina A.Y."/>
            <person name="Hadfield M.G."/>
        </authorList>
    </citation>
    <scope>NUCLEOTIDE SEQUENCE [LARGE SCALE GENOMIC DNA]</scope>
    <source>
        <strain evidence="6 7">HI1</strain>
    </source>
</reference>
<evidence type="ECO:0000256" key="2">
    <source>
        <dbReference type="ARBA" id="ARBA00022490"/>
    </source>
</evidence>
<dbReference type="InterPro" id="IPR029058">
    <property type="entry name" value="AB_hydrolase_fold"/>
</dbReference>
<dbReference type="SUPFAM" id="SSF53474">
    <property type="entry name" value="alpha/beta-Hydrolases"/>
    <property type="match status" value="1"/>
</dbReference>
<evidence type="ECO:0000256" key="4">
    <source>
        <dbReference type="ARBA" id="ARBA00022801"/>
    </source>
</evidence>
<feature type="domain" description="AB hydrolase-1" evidence="5">
    <location>
        <begin position="5"/>
        <end position="233"/>
    </location>
</feature>
<comment type="caution">
    <text evidence="6">The sequence shown here is derived from an EMBL/GenBank/DDBJ whole genome shotgun (WGS) entry which is preliminary data.</text>
</comment>
<dbReference type="AlphaFoldDB" id="A0A0C1MPX2"/>
<dbReference type="Proteomes" id="UP000031327">
    <property type="component" value="Unassembled WGS sequence"/>
</dbReference>
<dbReference type="PANTHER" id="PTHR43798">
    <property type="entry name" value="MONOACYLGLYCEROL LIPASE"/>
    <property type="match status" value="1"/>
</dbReference>
<organism evidence="6 7">
    <name type="scientific">Pseudoalteromonas luteoviolacea</name>
    <dbReference type="NCBI Taxonomy" id="43657"/>
    <lineage>
        <taxon>Bacteria</taxon>
        <taxon>Pseudomonadati</taxon>
        <taxon>Pseudomonadota</taxon>
        <taxon>Gammaproteobacteria</taxon>
        <taxon>Alteromonadales</taxon>
        <taxon>Pseudoalteromonadaceae</taxon>
        <taxon>Pseudoalteromonas</taxon>
    </lineage>
</organism>
<dbReference type="InterPro" id="IPR010076">
    <property type="entry name" value="BioH"/>
</dbReference>
<dbReference type="InterPro" id="IPR000073">
    <property type="entry name" value="AB_hydrolase_1"/>
</dbReference>
<evidence type="ECO:0000259" key="5">
    <source>
        <dbReference type="Pfam" id="PF00561"/>
    </source>
</evidence>
<dbReference type="EMBL" id="JWIC01000001">
    <property type="protein sequence ID" value="KID59089.1"/>
    <property type="molecule type" value="Genomic_DNA"/>
</dbReference>
<dbReference type="GO" id="GO:0016020">
    <property type="term" value="C:membrane"/>
    <property type="evidence" value="ECO:0007669"/>
    <property type="project" value="TreeGrafter"/>
</dbReference>